<keyword evidence="3" id="KW-1185">Reference proteome</keyword>
<organism evidence="2 3">
    <name type="scientific">Neobacillus thermocopriae</name>
    <dbReference type="NCBI Taxonomy" id="1215031"/>
    <lineage>
        <taxon>Bacteria</taxon>
        <taxon>Bacillati</taxon>
        <taxon>Bacillota</taxon>
        <taxon>Bacilli</taxon>
        <taxon>Bacillales</taxon>
        <taxon>Bacillaceae</taxon>
        <taxon>Neobacillus</taxon>
    </lineage>
</organism>
<accession>A0A6B3TT14</accession>
<evidence type="ECO:0000313" key="2">
    <source>
        <dbReference type="EMBL" id="NEX80164.1"/>
    </source>
</evidence>
<reference evidence="2" key="1">
    <citation type="submission" date="2020-02" db="EMBL/GenBank/DDBJ databases">
        <title>Bacillus sedimentmangrovi sp. nov., isolated from sediment of the mangrove ecosystem.</title>
        <authorList>
            <person name="Liu G."/>
        </authorList>
    </citation>
    <scope>NUCLEOTIDE SEQUENCE [LARGE SCALE GENOMIC DNA]</scope>
    <source>
        <strain evidence="2">SgZ-7</strain>
    </source>
</reference>
<dbReference type="AlphaFoldDB" id="A0A6B3TT14"/>
<proteinExistence type="predicted"/>
<gene>
    <name evidence="2" type="ORF">G4Z05_15025</name>
</gene>
<dbReference type="EMBL" id="JAAIUV010000032">
    <property type="protein sequence ID" value="NEX80164.1"/>
    <property type="molecule type" value="Genomic_DNA"/>
</dbReference>
<dbReference type="CDD" id="cd00090">
    <property type="entry name" value="HTH_ARSR"/>
    <property type="match status" value="1"/>
</dbReference>
<keyword evidence="1" id="KW-0238">DNA-binding</keyword>
<dbReference type="Gene3D" id="1.10.10.10">
    <property type="entry name" value="Winged helix-like DNA-binding domain superfamily/Winged helix DNA-binding domain"/>
    <property type="match status" value="1"/>
</dbReference>
<evidence type="ECO:0000256" key="1">
    <source>
        <dbReference type="ARBA" id="ARBA00023125"/>
    </source>
</evidence>
<protein>
    <submittedName>
        <fullName evidence="2">Helix-turn-helix domain-containing protein</fullName>
    </submittedName>
</protein>
<name>A0A6B3TT14_9BACI</name>
<dbReference type="RefSeq" id="WP_163252618.1">
    <property type="nucleotide sequence ID" value="NZ_JAAIUV010000032.1"/>
</dbReference>
<comment type="caution">
    <text evidence="2">The sequence shown here is derived from an EMBL/GenBank/DDBJ whole genome shotgun (WGS) entry which is preliminary data.</text>
</comment>
<dbReference type="InterPro" id="IPR011991">
    <property type="entry name" value="ArsR-like_HTH"/>
</dbReference>
<dbReference type="Pfam" id="PF12840">
    <property type="entry name" value="HTH_20"/>
    <property type="match status" value="1"/>
</dbReference>
<dbReference type="Gene3D" id="6.10.140.2180">
    <property type="match status" value="1"/>
</dbReference>
<dbReference type="InterPro" id="IPR036388">
    <property type="entry name" value="WH-like_DNA-bd_sf"/>
</dbReference>
<evidence type="ECO:0000313" key="3">
    <source>
        <dbReference type="Proteomes" id="UP000481621"/>
    </source>
</evidence>
<dbReference type="SUPFAM" id="SSF46785">
    <property type="entry name" value="Winged helix' DNA-binding domain"/>
    <property type="match status" value="1"/>
</dbReference>
<dbReference type="Proteomes" id="UP000481621">
    <property type="component" value="Unassembled WGS sequence"/>
</dbReference>
<sequence>MKESKVDVILHPVRMRIIQHLIHQELTAQQLKELLPDIPQASLYRNIKKLTDSEVIYVVNEIPVRGTVEKVYSIHKPGLEISPEELNKLSKEEHMGLFIQFLANLMGEYERYLNKGNIDLAADGVGYRQNSLYLSDEEFREFVYDLRRLFQKAAEKKPKNGRKRRTFATIFIPNDH</sequence>
<dbReference type="GO" id="GO:0003677">
    <property type="term" value="F:DNA binding"/>
    <property type="evidence" value="ECO:0007669"/>
    <property type="project" value="UniProtKB-KW"/>
</dbReference>
<dbReference type="NCBIfam" id="NF005061">
    <property type="entry name" value="PRK06474.1"/>
    <property type="match status" value="1"/>
</dbReference>
<dbReference type="InterPro" id="IPR036390">
    <property type="entry name" value="WH_DNA-bd_sf"/>
</dbReference>